<protein>
    <submittedName>
        <fullName evidence="3">Uncharacterized protein</fullName>
    </submittedName>
</protein>
<feature type="chain" id="PRO_5043875628" evidence="2">
    <location>
        <begin position="19"/>
        <end position="503"/>
    </location>
</feature>
<evidence type="ECO:0000313" key="4">
    <source>
        <dbReference type="Proteomes" id="UP001497623"/>
    </source>
</evidence>
<dbReference type="SUPFAM" id="SSF52540">
    <property type="entry name" value="P-loop containing nucleoside triphosphate hydrolases"/>
    <property type="match status" value="1"/>
</dbReference>
<evidence type="ECO:0000256" key="2">
    <source>
        <dbReference type="SAM" id="SignalP"/>
    </source>
</evidence>
<reference evidence="3 4" key="1">
    <citation type="submission" date="2024-05" db="EMBL/GenBank/DDBJ databases">
        <authorList>
            <person name="Wallberg A."/>
        </authorList>
    </citation>
    <scope>NUCLEOTIDE SEQUENCE [LARGE SCALE GENOMIC DNA]</scope>
</reference>
<dbReference type="InterPro" id="IPR027417">
    <property type="entry name" value="P-loop_NTPase"/>
</dbReference>
<dbReference type="PANTHER" id="PTHR32046:SF11">
    <property type="entry name" value="IMMUNE-ASSOCIATED NUCLEOTIDE-BINDING PROTEIN 10-LIKE"/>
    <property type="match status" value="1"/>
</dbReference>
<comment type="caution">
    <text evidence="3">The sequence shown here is derived from an EMBL/GenBank/DDBJ whole genome shotgun (WGS) entry which is preliminary data.</text>
</comment>
<dbReference type="Gene3D" id="3.40.50.300">
    <property type="entry name" value="P-loop containing nucleotide triphosphate hydrolases"/>
    <property type="match status" value="1"/>
</dbReference>
<dbReference type="Proteomes" id="UP001497623">
    <property type="component" value="Unassembled WGS sequence"/>
</dbReference>
<gene>
    <name evidence="3" type="ORF">MNOR_LOCUS15726</name>
</gene>
<dbReference type="PANTHER" id="PTHR32046">
    <property type="entry name" value="G DOMAIN-CONTAINING PROTEIN"/>
    <property type="match status" value="1"/>
</dbReference>
<name>A0AAV2QQ15_MEGNR</name>
<sequence>MNLGSVFVFCISILPTLAVNKECLINPIKEIKVTSSSQSFPISIFLSSSEKLGIQIQFEDLEPGRDSDHLEISSVECVVYRKRNRVPKTEHLNCSDTAQGWYQAQISITSTVLTIGQFLNHTLDYPISYIITSANQSSYCQENLPKWEIADTDKDPIKIPLKGQTDVNLILESDEEFSPVVHILGNPLSFSWKRDSIAISQGPPLSEGQYFISIFNMSNQVILKLNEINCNCEVSITNLGDLVDELSISSRKGTFYTALNLSKLKEGPMIVTTVAAEVSINAVKSGEAPRERNICDTSLIVITSISVCVTLVSIIVCVYIVKRNIRTKPHMNLDFEQHPMITVGEDGQTVNKRIKVDKKGVIENFTQLIVQENKALEKYKLMMKKDHIDSDKKIQKLSIGSLEPYIPTKTILILGETGSGKSSTINAIVNYLFGINLEDKERFLLIENDIGRKIDKYESQTEFMTAYVLPYQDGMPNNCNYILILLGLGILEDLNEINKKCFS</sequence>
<evidence type="ECO:0000256" key="1">
    <source>
        <dbReference type="SAM" id="Phobius"/>
    </source>
</evidence>
<keyword evidence="1" id="KW-0472">Membrane</keyword>
<dbReference type="EMBL" id="CAXKWB010009974">
    <property type="protein sequence ID" value="CAL4096344.1"/>
    <property type="molecule type" value="Genomic_DNA"/>
</dbReference>
<dbReference type="AlphaFoldDB" id="A0AAV2QQ15"/>
<accession>A0AAV2QQ15</accession>
<feature type="signal peptide" evidence="2">
    <location>
        <begin position="1"/>
        <end position="18"/>
    </location>
</feature>
<organism evidence="3 4">
    <name type="scientific">Meganyctiphanes norvegica</name>
    <name type="common">Northern krill</name>
    <name type="synonym">Thysanopoda norvegica</name>
    <dbReference type="NCBI Taxonomy" id="48144"/>
    <lineage>
        <taxon>Eukaryota</taxon>
        <taxon>Metazoa</taxon>
        <taxon>Ecdysozoa</taxon>
        <taxon>Arthropoda</taxon>
        <taxon>Crustacea</taxon>
        <taxon>Multicrustacea</taxon>
        <taxon>Malacostraca</taxon>
        <taxon>Eumalacostraca</taxon>
        <taxon>Eucarida</taxon>
        <taxon>Euphausiacea</taxon>
        <taxon>Euphausiidae</taxon>
        <taxon>Meganyctiphanes</taxon>
    </lineage>
</organism>
<keyword evidence="4" id="KW-1185">Reference proteome</keyword>
<keyword evidence="1" id="KW-0812">Transmembrane</keyword>
<evidence type="ECO:0000313" key="3">
    <source>
        <dbReference type="EMBL" id="CAL4096344.1"/>
    </source>
</evidence>
<proteinExistence type="predicted"/>
<keyword evidence="1" id="KW-1133">Transmembrane helix</keyword>
<keyword evidence="2" id="KW-0732">Signal</keyword>
<feature type="transmembrane region" description="Helical" evidence="1">
    <location>
        <begin position="299"/>
        <end position="321"/>
    </location>
</feature>